<keyword evidence="6" id="KW-1185">Reference proteome</keyword>
<dbReference type="InterPro" id="IPR019734">
    <property type="entry name" value="TPR_rpt"/>
</dbReference>
<evidence type="ECO:0000259" key="4">
    <source>
        <dbReference type="PROSITE" id="PS51635"/>
    </source>
</evidence>
<keyword evidence="2" id="KW-0378">Hydrolase</keyword>
<dbReference type="SMART" id="SM00028">
    <property type="entry name" value="TPR"/>
    <property type="match status" value="4"/>
</dbReference>
<evidence type="ECO:0000313" key="5">
    <source>
        <dbReference type="EMBL" id="KAL3422240.1"/>
    </source>
</evidence>
<dbReference type="CDD" id="cd07216">
    <property type="entry name" value="Pat17_PNPLA8_PNPLA9_like3"/>
    <property type="match status" value="1"/>
</dbReference>
<dbReference type="Pfam" id="PF13374">
    <property type="entry name" value="TPR_10"/>
    <property type="match status" value="5"/>
</dbReference>
<evidence type="ECO:0000256" key="3">
    <source>
        <dbReference type="SAM" id="MobiDB-lite"/>
    </source>
</evidence>
<keyword evidence="2" id="KW-0442">Lipid degradation</keyword>
<evidence type="ECO:0000256" key="1">
    <source>
        <dbReference type="ARBA" id="ARBA00023098"/>
    </source>
</evidence>
<dbReference type="PROSITE" id="PS51635">
    <property type="entry name" value="PNPLA"/>
    <property type="match status" value="1"/>
</dbReference>
<sequence length="1181" mass="134566">MNSLEHKVADSIPRPLLPCDYFDLIGGTSTGGLIAVMLGTLRMDVDSCIKEYLAMAPNIFPIETLISGNKFSKFLKGAKGKARFDSKPMEQAIKNLVQTRLRALGEDSEDVENTHFRFKAYGDQQSPTCKVFVCVTSEEIGAPFLIRSYDSPWAHMDDCPIWQACRATSAAPTFFAPMYIGNPARAYVDGGLKYNNPIRMVMQEARKIWPSRDPGCIISVGTGMPELLDVGRTIKPLLEFLIKQATDTERSAEEFKKEMSSKYGDQQRVYFRFNVQRGLEKVGLEEWKEFGRTITATEKYLHEESDSVDACASQICDPKVPNSTETAFIFNIRYERDRAFVGREDIITHINEVFSLRSRAAISGMGGVGKSQIAIEYAYRTQGKQPRQHFFWVYSATAGRFEESYKEIAQKLNIPGCEDPQNDVKSLVRHWLDDKNHGDWLMVLDNADDRSIFFPEYNVSNQNRDDVTEEKLKDFLFEYLPSSATNHGKILITTRDNSLGSDLTNHETPVAVQPFNSQDAETLLRSKINIDQRDLPSAKLLLEKLGYLPLAIAQAAAYVKAKRMSLREYLYDLNKNKDNMARFLTRNFPDTRRDLRMPSAVCLTWQISYEHIRRKEPRAADYLCLMAYLDNQAVPTLLLAKDKSFNEEERSAIGTLMSFSLITAEIDEKAYSMHPLVQLSTQTWVHEEERRWQAQALSTLSIKSPPNGDFETWGTWRSLLPHAMAVLHQGKLEDCKKLHQDITAIRKRVLGEDNLETLRSIHNLAAVLMIQGSFRDAEKLFREAEESRGRLLGVDHPDTLLGKYWVANAISDQGKWSEAMILHSEVLQSRSRVLGTEHQDTLRSMKEVAKKLGIQRKFEESKKILIEVVEKQKANFGNEHYDTLASKNELALVFMDLGNLREAEKLLLEVIHIRKRQWGNNHHESLTTRHNLALLYDQQGRLTKAEELYRQVLDATTRVHGPEHPNTLNTIHNLAWNLYKQDRLDEATEMIENIVAKRKAVIGDEHPDTLSSMHQLSICLSKKNRLDEAILSIEDVIAKRKAVLGVMHPNTLNSMHELSVYLSKKDRLDEAILSIEDVIAKRKAVLGVMHPNTLNSMHELSVYLSKKDRLDEAILIMVDIIAKRKAVIGDEHLDTLNAIKWLEFFKNKKPEQRGLEVRPLKNSEGGPDLDNAETERPASMA</sequence>
<protein>
    <submittedName>
        <fullName evidence="5">Kinesin light chain</fullName>
    </submittedName>
</protein>
<dbReference type="SUPFAM" id="SSF52151">
    <property type="entry name" value="FabD/lysophospholipase-like"/>
    <property type="match status" value="1"/>
</dbReference>
<dbReference type="PANTHER" id="PTHR46082:SF6">
    <property type="entry name" value="AAA+ ATPASE DOMAIN-CONTAINING PROTEIN-RELATED"/>
    <property type="match status" value="1"/>
</dbReference>
<dbReference type="PANTHER" id="PTHR46082">
    <property type="entry name" value="ATP/GTP-BINDING PROTEIN-RELATED"/>
    <property type="match status" value="1"/>
</dbReference>
<evidence type="ECO:0000256" key="2">
    <source>
        <dbReference type="PROSITE-ProRule" id="PRU01161"/>
    </source>
</evidence>
<dbReference type="InterPro" id="IPR011990">
    <property type="entry name" value="TPR-like_helical_dom_sf"/>
</dbReference>
<dbReference type="InterPro" id="IPR016035">
    <property type="entry name" value="Acyl_Trfase/lysoPLipase"/>
</dbReference>
<dbReference type="Gene3D" id="3.40.50.300">
    <property type="entry name" value="P-loop containing nucleotide triphosphate hydrolases"/>
    <property type="match status" value="1"/>
</dbReference>
<proteinExistence type="predicted"/>
<dbReference type="SUPFAM" id="SSF48452">
    <property type="entry name" value="TPR-like"/>
    <property type="match status" value="3"/>
</dbReference>
<dbReference type="Gene3D" id="3.40.1090.10">
    <property type="entry name" value="Cytosolic phospholipase A2 catalytic domain"/>
    <property type="match status" value="1"/>
</dbReference>
<dbReference type="Pfam" id="PF13424">
    <property type="entry name" value="TPR_12"/>
    <property type="match status" value="2"/>
</dbReference>
<dbReference type="Proteomes" id="UP001629113">
    <property type="component" value="Unassembled WGS sequence"/>
</dbReference>
<dbReference type="Gene3D" id="1.25.40.10">
    <property type="entry name" value="Tetratricopeptide repeat domain"/>
    <property type="match status" value="3"/>
</dbReference>
<reference evidence="5 6" key="1">
    <citation type="submission" date="2024-06" db="EMBL/GenBank/DDBJ databases">
        <title>Complete genome of Phlyctema vagabunda strain 19-DSS-EL-015.</title>
        <authorList>
            <person name="Fiorenzani C."/>
        </authorList>
    </citation>
    <scope>NUCLEOTIDE SEQUENCE [LARGE SCALE GENOMIC DNA]</scope>
    <source>
        <strain evidence="5 6">19-DSS-EL-015</strain>
    </source>
</reference>
<name>A0ABR4PG49_9HELO</name>
<dbReference type="InterPro" id="IPR027417">
    <property type="entry name" value="P-loop_NTPase"/>
</dbReference>
<feature type="domain" description="PNPLA" evidence="4">
    <location>
        <begin position="1"/>
        <end position="202"/>
    </location>
</feature>
<dbReference type="SUPFAM" id="SSF52540">
    <property type="entry name" value="P-loop containing nucleoside triphosphate hydrolases"/>
    <property type="match status" value="1"/>
</dbReference>
<feature type="active site" description="Nucleophile" evidence="2">
    <location>
        <position position="29"/>
    </location>
</feature>
<feature type="short sequence motif" description="DGA/G" evidence="2">
    <location>
        <begin position="189"/>
        <end position="191"/>
    </location>
</feature>
<feature type="active site" description="Proton acceptor" evidence="2">
    <location>
        <position position="189"/>
    </location>
</feature>
<accession>A0ABR4PG49</accession>
<feature type="region of interest" description="Disordered" evidence="3">
    <location>
        <begin position="1152"/>
        <end position="1181"/>
    </location>
</feature>
<keyword evidence="1 2" id="KW-0443">Lipid metabolism</keyword>
<dbReference type="InterPro" id="IPR002641">
    <property type="entry name" value="PNPLA_dom"/>
</dbReference>
<feature type="compositionally biased region" description="Basic and acidic residues" evidence="3">
    <location>
        <begin position="1152"/>
        <end position="1161"/>
    </location>
</feature>
<feature type="short sequence motif" description="GXSXG" evidence="2">
    <location>
        <begin position="27"/>
        <end position="31"/>
    </location>
</feature>
<dbReference type="Pfam" id="PF01734">
    <property type="entry name" value="Patatin"/>
    <property type="match status" value="1"/>
</dbReference>
<organism evidence="5 6">
    <name type="scientific">Phlyctema vagabunda</name>
    <dbReference type="NCBI Taxonomy" id="108571"/>
    <lineage>
        <taxon>Eukaryota</taxon>
        <taxon>Fungi</taxon>
        <taxon>Dikarya</taxon>
        <taxon>Ascomycota</taxon>
        <taxon>Pezizomycotina</taxon>
        <taxon>Leotiomycetes</taxon>
        <taxon>Helotiales</taxon>
        <taxon>Dermateaceae</taxon>
        <taxon>Phlyctema</taxon>
    </lineage>
</organism>
<evidence type="ECO:0000313" key="6">
    <source>
        <dbReference type="Proteomes" id="UP001629113"/>
    </source>
</evidence>
<comment type="caution">
    <text evidence="2">Lacks conserved residue(s) required for the propagation of feature annotation.</text>
</comment>
<gene>
    <name evidence="5" type="ORF">PVAG01_06396</name>
</gene>
<comment type="caution">
    <text evidence="5">The sequence shown here is derived from an EMBL/GenBank/DDBJ whole genome shotgun (WGS) entry which is preliminary data.</text>
</comment>
<dbReference type="InterPro" id="IPR053137">
    <property type="entry name" value="NLR-like"/>
</dbReference>
<dbReference type="EMBL" id="JBFCZG010000005">
    <property type="protein sequence ID" value="KAL3422240.1"/>
    <property type="molecule type" value="Genomic_DNA"/>
</dbReference>